<evidence type="ECO:0000256" key="16">
    <source>
        <dbReference type="ARBA" id="ARBA00030723"/>
    </source>
</evidence>
<reference evidence="21 22" key="1">
    <citation type="submission" date="2020-04" db="EMBL/GenBank/DDBJ databases">
        <authorList>
            <person name="Alioto T."/>
            <person name="Alioto T."/>
            <person name="Gomez Garrido J."/>
        </authorList>
    </citation>
    <scope>NUCLEOTIDE SEQUENCE [LARGE SCALE GENOMIC DNA]</scope>
</reference>
<proteinExistence type="inferred from homology"/>
<comment type="similarity">
    <text evidence="4">Belongs to the glycosyltransferase 49 family.</text>
</comment>
<evidence type="ECO:0000256" key="7">
    <source>
        <dbReference type="ARBA" id="ARBA00022679"/>
    </source>
</evidence>
<protein>
    <recommendedName>
        <fullName evidence="5">Beta-1,4-glucuronyltransferase 1</fullName>
    </recommendedName>
    <alternativeName>
        <fullName evidence="16">I-beta-1,3-N-acetylglucosaminyltransferase</fullName>
    </alternativeName>
    <alternativeName>
        <fullName evidence="19">N-acetyllactosaminide beta-1,3-N-acetylglucosaminyltransferase</fullName>
    </alternativeName>
    <alternativeName>
        <fullName evidence="17">Poly-N-acetyllactosamine extension enzyme</fullName>
    </alternativeName>
    <alternativeName>
        <fullName evidence="18">UDP-GlcNAc:betaGal beta-1,3-N-acetylglucosaminyltransferase 1</fullName>
    </alternativeName>
</protein>
<dbReference type="GO" id="GO:0035269">
    <property type="term" value="P:protein O-linked glycosylation via mannose"/>
    <property type="evidence" value="ECO:0007669"/>
    <property type="project" value="TreeGrafter"/>
</dbReference>
<evidence type="ECO:0000256" key="3">
    <source>
        <dbReference type="ARBA" id="ARBA00004922"/>
    </source>
</evidence>
<name>A0A8S1D5W6_9INSE</name>
<dbReference type="PANTHER" id="PTHR46420:SF1">
    <property type="entry name" value="BETA-1,4-GLUCURONYLTRANSFERASE 1"/>
    <property type="match status" value="1"/>
</dbReference>
<keyword evidence="13" id="KW-0472">Membrane</keyword>
<gene>
    <name evidence="21" type="ORF">CLODIP_2_CD13858</name>
</gene>
<keyword evidence="7" id="KW-0808">Transferase</keyword>
<dbReference type="EMBL" id="CADEPI010000119">
    <property type="protein sequence ID" value="CAB3375829.1"/>
    <property type="molecule type" value="Genomic_DNA"/>
</dbReference>
<evidence type="ECO:0000256" key="5">
    <source>
        <dbReference type="ARBA" id="ARBA00017962"/>
    </source>
</evidence>
<dbReference type="Proteomes" id="UP000494165">
    <property type="component" value="Unassembled WGS sequence"/>
</dbReference>
<dbReference type="AlphaFoldDB" id="A0A8S1D5W6"/>
<evidence type="ECO:0000256" key="13">
    <source>
        <dbReference type="ARBA" id="ARBA00023136"/>
    </source>
</evidence>
<comment type="pathway">
    <text evidence="3">Protein modification; protein glycosylation.</text>
</comment>
<evidence type="ECO:0000256" key="8">
    <source>
        <dbReference type="ARBA" id="ARBA00022692"/>
    </source>
</evidence>
<keyword evidence="10" id="KW-0735">Signal-anchor</keyword>
<dbReference type="Pfam" id="PF13896">
    <property type="entry name" value="Glyco_transf_49"/>
    <property type="match status" value="1"/>
</dbReference>
<evidence type="ECO:0000313" key="21">
    <source>
        <dbReference type="EMBL" id="CAB3375829.1"/>
    </source>
</evidence>
<dbReference type="GO" id="GO:0000139">
    <property type="term" value="C:Golgi membrane"/>
    <property type="evidence" value="ECO:0007669"/>
    <property type="project" value="UniProtKB-SubCell"/>
</dbReference>
<dbReference type="OrthoDB" id="6479716at2759"/>
<evidence type="ECO:0000256" key="6">
    <source>
        <dbReference type="ARBA" id="ARBA00022676"/>
    </source>
</evidence>
<keyword evidence="22" id="KW-1185">Reference proteome</keyword>
<organism evidence="21 22">
    <name type="scientific">Cloeon dipterum</name>
    <dbReference type="NCBI Taxonomy" id="197152"/>
    <lineage>
        <taxon>Eukaryota</taxon>
        <taxon>Metazoa</taxon>
        <taxon>Ecdysozoa</taxon>
        <taxon>Arthropoda</taxon>
        <taxon>Hexapoda</taxon>
        <taxon>Insecta</taxon>
        <taxon>Pterygota</taxon>
        <taxon>Palaeoptera</taxon>
        <taxon>Ephemeroptera</taxon>
        <taxon>Pisciforma</taxon>
        <taxon>Baetidae</taxon>
        <taxon>Cloeon</taxon>
    </lineage>
</organism>
<accession>A0A8S1D5W6</accession>
<evidence type="ECO:0000256" key="15">
    <source>
        <dbReference type="ARBA" id="ARBA00023211"/>
    </source>
</evidence>
<keyword evidence="6" id="KW-0328">Glycosyltransferase</keyword>
<keyword evidence="8" id="KW-0812">Transmembrane</keyword>
<keyword evidence="15" id="KW-0464">Manganese</keyword>
<evidence type="ECO:0000256" key="18">
    <source>
        <dbReference type="ARBA" id="ARBA00032181"/>
    </source>
</evidence>
<keyword evidence="12" id="KW-0333">Golgi apparatus</keyword>
<evidence type="ECO:0000256" key="12">
    <source>
        <dbReference type="ARBA" id="ARBA00023034"/>
    </source>
</evidence>
<evidence type="ECO:0000256" key="14">
    <source>
        <dbReference type="ARBA" id="ARBA00023180"/>
    </source>
</evidence>
<dbReference type="GO" id="GO:0015020">
    <property type="term" value="F:glucuronosyltransferase activity"/>
    <property type="evidence" value="ECO:0007669"/>
    <property type="project" value="InterPro"/>
</dbReference>
<keyword evidence="11" id="KW-1133">Transmembrane helix</keyword>
<keyword evidence="14" id="KW-0325">Glycoprotein</keyword>
<sequence length="573" mass="65420">MGLATQVHLTRVPGEPRRRLLTRWGAGWNIDVLGATAASGFATSFHNTAPAAAAKIEIRRSPSLPANRFGISERTKSPWLVRCHPSDLQVLRSRSHISRAAYANERVMFSWSARLCGCRFWSLSVLGVILVTCCNVLLTIRLLQNAPDCETRVLPGLTAPQAAKRLVTALALTPPPPLRVNGSTEDVASSAADFTLNLHLGRWDSRRLYKMFDWTSVGTKYVELSQNFCVCLATQSSLERLFSLVQVAHQWAGPISAALFLSSPDELKIAKHYIRFVRHCYATVKERVTFHVAIPKDHPSFTSEARMSAGMENEKLDCSKPEASLRLLMRHRRPEAARWRVKLPYPQNHMRNLARRNCQTSYVFVTDVDIVPSGQQAEKLDAFLRKQHCPDGLCAFVIPTYELDERVRFPQNKSELVRLAKKGLARPFHQKVFIYNQFATNFTKWQLAPDINPEVHVSHNVTNFEFLYEPFYVASDTAPAHDERFIGYGYTRNTQVYETFVAGFQFRVLSPIFTVHWGLQNKKSRPGWRERQNSLNRRNFEIFKREVFARYQKDPLRMLNPRIKHSPAARSSP</sequence>
<evidence type="ECO:0000256" key="10">
    <source>
        <dbReference type="ARBA" id="ARBA00022968"/>
    </source>
</evidence>
<evidence type="ECO:0000256" key="17">
    <source>
        <dbReference type="ARBA" id="ARBA00032175"/>
    </source>
</evidence>
<evidence type="ECO:0000256" key="20">
    <source>
        <dbReference type="ARBA" id="ARBA00047852"/>
    </source>
</evidence>
<evidence type="ECO:0000256" key="11">
    <source>
        <dbReference type="ARBA" id="ARBA00022989"/>
    </source>
</evidence>
<evidence type="ECO:0000256" key="19">
    <source>
        <dbReference type="ARBA" id="ARBA00033291"/>
    </source>
</evidence>
<evidence type="ECO:0000313" key="22">
    <source>
        <dbReference type="Proteomes" id="UP000494165"/>
    </source>
</evidence>
<evidence type="ECO:0000256" key="9">
    <source>
        <dbReference type="ARBA" id="ARBA00022723"/>
    </source>
</evidence>
<keyword evidence="9" id="KW-0479">Metal-binding</keyword>
<comment type="caution">
    <text evidence="21">The sequence shown here is derived from an EMBL/GenBank/DDBJ whole genome shotgun (WGS) entry which is preliminary data.</text>
</comment>
<evidence type="ECO:0000256" key="2">
    <source>
        <dbReference type="ARBA" id="ARBA00004323"/>
    </source>
</evidence>
<comment type="cofactor">
    <cofactor evidence="1">
        <name>Mn(2+)</name>
        <dbReference type="ChEBI" id="CHEBI:29035"/>
    </cofactor>
</comment>
<dbReference type="InterPro" id="IPR043189">
    <property type="entry name" value="B4GAT1"/>
</dbReference>
<comment type="subcellular location">
    <subcellularLocation>
        <location evidence="2">Golgi apparatus membrane</location>
        <topology evidence="2">Single-pass type II membrane protein</topology>
    </subcellularLocation>
</comment>
<evidence type="ECO:0000256" key="1">
    <source>
        <dbReference type="ARBA" id="ARBA00001936"/>
    </source>
</evidence>
<comment type="catalytic activity">
    <reaction evidence="20">
        <text>3-O-[beta-D-Xyl-(1-&gt;4)-Rib-ol-P-Rib-ol-P-3-beta-D-GalNAc-(1-&gt;3)-beta-D-GlcNAc-(1-&gt;4)-(O-6-P-alpha-D-Man)]-Thr-[protein] + UDP-alpha-D-glucuronate = 3-O-[beta-D-GlcA-(1-&gt;3)-beta-D-Xyl-(1-&gt;4)-Rib-ol-P-Rib-ol-P-3-beta-D-GalNAc-(1-&gt;3)-beta-D-GlcNAc-(1-&gt;4)-(O-6-P-alpha-D-Man)]-Thr-[protein] + UDP + H(+)</text>
        <dbReference type="Rhea" id="RHEA:46860"/>
        <dbReference type="Rhea" id="RHEA-COMP:15023"/>
        <dbReference type="Rhea" id="RHEA-COMP:17482"/>
        <dbReference type="ChEBI" id="CHEBI:15378"/>
        <dbReference type="ChEBI" id="CHEBI:58052"/>
        <dbReference type="ChEBI" id="CHEBI:58223"/>
        <dbReference type="ChEBI" id="CHEBI:142405"/>
        <dbReference type="ChEBI" id="CHEBI:177336"/>
    </reaction>
</comment>
<evidence type="ECO:0000256" key="4">
    <source>
        <dbReference type="ARBA" id="ARBA00008539"/>
    </source>
</evidence>
<dbReference type="PANTHER" id="PTHR46420">
    <property type="entry name" value="BETA-1,4-GLUCURONYLTRANSFERASE 1"/>
    <property type="match status" value="1"/>
</dbReference>
<dbReference type="GO" id="GO:0046872">
    <property type="term" value="F:metal ion binding"/>
    <property type="evidence" value="ECO:0007669"/>
    <property type="project" value="UniProtKB-KW"/>
</dbReference>